<dbReference type="PANTHER" id="PTHR48050">
    <property type="entry name" value="STEROL 3-BETA-GLUCOSYLTRANSFERASE"/>
    <property type="match status" value="1"/>
</dbReference>
<dbReference type="Proteomes" id="UP000198582">
    <property type="component" value="Unassembled WGS sequence"/>
</dbReference>
<name>A0A1H8UW22_9PSEU</name>
<evidence type="ECO:0000259" key="5">
    <source>
        <dbReference type="Pfam" id="PF06722"/>
    </source>
</evidence>
<evidence type="ECO:0000256" key="1">
    <source>
        <dbReference type="ARBA" id="ARBA00004660"/>
    </source>
</evidence>
<dbReference type="Pfam" id="PF06722">
    <property type="entry name" value="EryCIII-like_C"/>
    <property type="match status" value="1"/>
</dbReference>
<dbReference type="CDD" id="cd03784">
    <property type="entry name" value="GT1_Gtf-like"/>
    <property type="match status" value="1"/>
</dbReference>
<evidence type="ECO:0000259" key="4">
    <source>
        <dbReference type="Pfam" id="PF03033"/>
    </source>
</evidence>
<dbReference type="Pfam" id="PF03033">
    <property type="entry name" value="Glyco_transf_28"/>
    <property type="match status" value="1"/>
</dbReference>
<dbReference type="GO" id="GO:0016758">
    <property type="term" value="F:hexosyltransferase activity"/>
    <property type="evidence" value="ECO:0007669"/>
    <property type="project" value="InterPro"/>
</dbReference>
<keyword evidence="7" id="KW-1185">Reference proteome</keyword>
<dbReference type="FunFam" id="3.40.50.2000:FF:000009">
    <property type="entry name" value="Sterol 3-beta-glucosyltransferase UGT80A2"/>
    <property type="match status" value="1"/>
</dbReference>
<dbReference type="Gene3D" id="3.40.50.2000">
    <property type="entry name" value="Glycogen Phosphorylase B"/>
    <property type="match status" value="2"/>
</dbReference>
<dbReference type="GO" id="GO:0005975">
    <property type="term" value="P:carbohydrate metabolic process"/>
    <property type="evidence" value="ECO:0007669"/>
    <property type="project" value="InterPro"/>
</dbReference>
<dbReference type="InterPro" id="IPR050426">
    <property type="entry name" value="Glycosyltransferase_28"/>
</dbReference>
<feature type="region of interest" description="Disordered" evidence="3">
    <location>
        <begin position="132"/>
        <end position="153"/>
    </location>
</feature>
<dbReference type="STRING" id="394193.SAMN04489732_103488"/>
<reference evidence="6 7" key="1">
    <citation type="submission" date="2016-10" db="EMBL/GenBank/DDBJ databases">
        <authorList>
            <person name="de Groot N.N."/>
        </authorList>
    </citation>
    <scope>NUCLEOTIDE SEQUENCE [LARGE SCALE GENOMIC DNA]</scope>
    <source>
        <strain evidence="6 7">DSM 44993</strain>
    </source>
</reference>
<keyword evidence="2" id="KW-0045">Antibiotic biosynthesis</keyword>
<feature type="compositionally biased region" description="Pro residues" evidence="3">
    <location>
        <begin position="135"/>
        <end position="148"/>
    </location>
</feature>
<accession>A0A1H8UW22</accession>
<evidence type="ECO:0000313" key="7">
    <source>
        <dbReference type="Proteomes" id="UP000198582"/>
    </source>
</evidence>
<feature type="domain" description="Erythromycin biosynthesis protein CIII-like C-terminal" evidence="5">
    <location>
        <begin position="293"/>
        <end position="387"/>
    </location>
</feature>
<organism evidence="6 7">
    <name type="scientific">Amycolatopsis saalfeldensis</name>
    <dbReference type="NCBI Taxonomy" id="394193"/>
    <lineage>
        <taxon>Bacteria</taxon>
        <taxon>Bacillati</taxon>
        <taxon>Actinomycetota</taxon>
        <taxon>Actinomycetes</taxon>
        <taxon>Pseudonocardiales</taxon>
        <taxon>Pseudonocardiaceae</taxon>
        <taxon>Amycolatopsis</taxon>
    </lineage>
</organism>
<feature type="domain" description="Glycosyltransferase family 28 N-terminal" evidence="4">
    <location>
        <begin position="3"/>
        <end position="73"/>
    </location>
</feature>
<comment type="pathway">
    <text evidence="1">Antibiotic biosynthesis; vancomycin biosynthesis.</text>
</comment>
<gene>
    <name evidence="6" type="ORF">SAMN04489732_103488</name>
</gene>
<keyword evidence="6" id="KW-0808">Transferase</keyword>
<dbReference type="SUPFAM" id="SSF53756">
    <property type="entry name" value="UDP-Glycosyltransferase/glycogen phosphorylase"/>
    <property type="match status" value="1"/>
</dbReference>
<dbReference type="RefSeq" id="WP_091615830.1">
    <property type="nucleotide sequence ID" value="NZ_FOEF01000003.1"/>
</dbReference>
<dbReference type="InterPro" id="IPR010610">
    <property type="entry name" value="EryCIII-like_C"/>
</dbReference>
<dbReference type="InterPro" id="IPR002213">
    <property type="entry name" value="UDP_glucos_trans"/>
</dbReference>
<dbReference type="OrthoDB" id="3253247at2"/>
<dbReference type="InterPro" id="IPR004276">
    <property type="entry name" value="GlycoTrans_28_N"/>
</dbReference>
<dbReference type="EMBL" id="FOEF01000003">
    <property type="protein sequence ID" value="SEP07203.1"/>
    <property type="molecule type" value="Genomic_DNA"/>
</dbReference>
<dbReference type="GO" id="GO:0033072">
    <property type="term" value="P:vancomycin biosynthetic process"/>
    <property type="evidence" value="ECO:0007669"/>
    <property type="project" value="UniProtKB-UniPathway"/>
</dbReference>
<evidence type="ECO:0000256" key="3">
    <source>
        <dbReference type="SAM" id="MobiDB-lite"/>
    </source>
</evidence>
<dbReference type="AlphaFoldDB" id="A0A1H8UW22"/>
<evidence type="ECO:0000256" key="2">
    <source>
        <dbReference type="ARBA" id="ARBA00023194"/>
    </source>
</evidence>
<dbReference type="GO" id="GO:0008194">
    <property type="term" value="F:UDP-glycosyltransferase activity"/>
    <property type="evidence" value="ECO:0007669"/>
    <property type="project" value="InterPro"/>
</dbReference>
<dbReference type="PANTHER" id="PTHR48050:SF13">
    <property type="entry name" value="STEROL 3-BETA-GLUCOSYLTRANSFERASE UGT80A2"/>
    <property type="match status" value="1"/>
</dbReference>
<evidence type="ECO:0000313" key="6">
    <source>
        <dbReference type="EMBL" id="SEP07203.1"/>
    </source>
</evidence>
<dbReference type="UniPathway" id="UPA00162"/>
<proteinExistence type="predicted"/>
<protein>
    <submittedName>
        <fullName evidence="6">UDP:flavonoid glycosyltransferase YjiC, YdhE family</fullName>
    </submittedName>
</protein>
<sequence>MRVLLSTIGSRGDFQPLLALGVQLRGLGHEARLCAPPDFRGLAEEHGLPFVPLGPGLQPGATAGPAPKKPTIEELRALVPATVAGQFETVGEAAGGCDAIVGCNQLQVAARSVAELRGIRYFFADYSPVSLPSPQHAPPPLPGRPPADPDADDRTRWAQEINRRNAIWRPALNGQRAAAGLGPVDDVLGHILTDRPLLAADPALAPWPRPSDVDVVQTGAWTLPDRRPLPREVEDFLADGEPPVYFGFGSMRSPRELGRAAVEAARALGRRAIVLRGWAGLSLPDDGPDCLAVTELNLQALFPRVAAVVHHGGAGTTTTAARGGAPQVVVPHHYDQDYFARRVQDLGIGVAHAGAEPTAVSLATALKQVLRSDVESRARSFAAEVRTDGARVAAELIVASVTARP</sequence>